<feature type="region of interest" description="Disordered" evidence="1">
    <location>
        <begin position="23"/>
        <end position="49"/>
    </location>
</feature>
<accession>A0A0F9M2X7</accession>
<proteinExistence type="predicted"/>
<dbReference type="AlphaFoldDB" id="A0A0F9M2X7"/>
<feature type="compositionally biased region" description="Basic and acidic residues" evidence="1">
    <location>
        <begin position="23"/>
        <end position="46"/>
    </location>
</feature>
<feature type="non-terminal residue" evidence="2">
    <location>
        <position position="1"/>
    </location>
</feature>
<feature type="region of interest" description="Disordered" evidence="1">
    <location>
        <begin position="128"/>
        <end position="172"/>
    </location>
</feature>
<gene>
    <name evidence="2" type="ORF">LCGC14_1509740</name>
</gene>
<evidence type="ECO:0000313" key="2">
    <source>
        <dbReference type="EMBL" id="KKM63612.1"/>
    </source>
</evidence>
<organism evidence="2">
    <name type="scientific">marine sediment metagenome</name>
    <dbReference type="NCBI Taxonomy" id="412755"/>
    <lineage>
        <taxon>unclassified sequences</taxon>
        <taxon>metagenomes</taxon>
        <taxon>ecological metagenomes</taxon>
    </lineage>
</organism>
<comment type="caution">
    <text evidence="2">The sequence shown here is derived from an EMBL/GenBank/DDBJ whole genome shotgun (WGS) entry which is preliminary data.</text>
</comment>
<evidence type="ECO:0000256" key="1">
    <source>
        <dbReference type="SAM" id="MobiDB-lite"/>
    </source>
</evidence>
<feature type="region of interest" description="Disordered" evidence="1">
    <location>
        <begin position="461"/>
        <end position="481"/>
    </location>
</feature>
<reference evidence="2" key="1">
    <citation type="journal article" date="2015" name="Nature">
        <title>Complex archaea that bridge the gap between prokaryotes and eukaryotes.</title>
        <authorList>
            <person name="Spang A."/>
            <person name="Saw J.H."/>
            <person name="Jorgensen S.L."/>
            <person name="Zaremba-Niedzwiedzka K."/>
            <person name="Martijn J."/>
            <person name="Lind A.E."/>
            <person name="van Eijk R."/>
            <person name="Schleper C."/>
            <person name="Guy L."/>
            <person name="Ettema T.J."/>
        </authorList>
    </citation>
    <scope>NUCLEOTIDE SEQUENCE</scope>
</reference>
<name>A0A0F9M2X7_9ZZZZ</name>
<sequence length="1129" mass="122937">QEQSLDRERRKFRTHVDSEVQRFERAQEEMQARRVREEEDAERERQQGIAFQRQRFTELVTPTLDQYADDFNAERDRIDGEREKFRGLIKPRLEKEQGRIEGIENERAKFAETVGPSLEELRTPTVTAIPTSQPQPPDLLGQAPATPIPSPTPTATPIAVSDDARPDSFVGGPQRAIGGLKFRNDRKRVIDQAIDLAVAEIPSQSATALPAVVPRALEVAPEIVDIVDRYISGPQRRLPDADEVVLVMKGTRIPEVVPEPGVPQPVPTPRYPTPEDEPAHLPAWVDDLFKSVLPQEVNDLIRKIPYVGEHLERNLDFWTSPTGIGILIGTFGAGAAIAGLGTGARLAAAGPVGDIVGGGVGRLLETQAGVDPVDVGPFSVGPRGVGEVAGGVAADVLALRGTGALRRAQTLEEPPAGPGTFPGPDDAGPPALRPEEPPTVPSVVDDLPSPAERLTQWMSESEGSFQQTLKERAGTISESRSAKSARMAEIFADESLTPQRQFEQATSALKGADAPDSTFARAPMNEADVSELLTTVRDHPLLQARVFERRNTQSALLKLLDGDLPTAGEWKLLERVFGPDFVRAGMRQDQKSWRVVADLLNLPRTLRTIFDHSWPLRQGIGAIARHPKEVIGNLPQGLWSMVSKRSFRQWDEALRSKSQVLHVTDEAGSTRPWTIAELQDDSKLFLPKMQEVTGELAERTEEFLPTQGDSWVGRFFGPVVEPFQRSFLGHGNMARSDIFENTLRGWTNGFTETIPRNDVDGLAWLLNVATGRGDLSGFNKYSPFLAGGIFSPRLVAARVEHALSPALLAAGKLGVPQSGRAASLAAQQLISFVGAGISILAVASAAGVARVETSPLSTLWGKLELFRDPDNPGGATQKIDLFGGYQQYARTIAQLFEAKSKSDLGVISDRDRIQILEQFALNKLAPVPSLARGAVYGETTIGKDVDLESIAGIKDFLWDGLSPLSFNDIEEAISQQDDLWKIAIGAGTAGTFGELGASANTYAPRVTQQLAAIPEYKGLTAQQVSSMKDLISLAEREVSRAGIEQGVKLSMAGAIRGQGADGNYDPDVIKMAVAIQSTSMREKLRNPEWVSFAVENLEELRASGSKRWEDPPNYIVDLWRKSQGLSEVR</sequence>
<evidence type="ECO:0008006" key="3">
    <source>
        <dbReference type="Google" id="ProtNLM"/>
    </source>
</evidence>
<feature type="region of interest" description="Disordered" evidence="1">
    <location>
        <begin position="411"/>
        <end position="447"/>
    </location>
</feature>
<dbReference type="EMBL" id="LAZR01011066">
    <property type="protein sequence ID" value="KKM63612.1"/>
    <property type="molecule type" value="Genomic_DNA"/>
</dbReference>
<protein>
    <recommendedName>
        <fullName evidence="3">Large polyvalent protein associated domain-containing protein</fullName>
    </recommendedName>
</protein>